<protein>
    <submittedName>
        <fullName evidence="3">Uncharacterized protein</fullName>
    </submittedName>
</protein>
<proteinExistence type="predicted"/>
<gene>
    <name evidence="3" type="ORF">AL553_011940</name>
</gene>
<evidence type="ECO:0000313" key="4">
    <source>
        <dbReference type="Proteomes" id="UP000054316"/>
    </source>
</evidence>
<sequence>MISNIISYVLVTVFAIWLWNDAPAQHRDNLFYVAVVCSQIGFFIYSRKLEKLKNKVEDLENKHSLETKN</sequence>
<evidence type="ECO:0000256" key="1">
    <source>
        <dbReference type="SAM" id="Coils"/>
    </source>
</evidence>
<keyword evidence="2" id="KW-0812">Transmembrane</keyword>
<keyword evidence="4" id="KW-1185">Reference proteome</keyword>
<organism evidence="3 4">
    <name type="scientific">Vibrio alginolyticus</name>
    <dbReference type="NCBI Taxonomy" id="663"/>
    <lineage>
        <taxon>Bacteria</taxon>
        <taxon>Pseudomonadati</taxon>
        <taxon>Pseudomonadota</taxon>
        <taxon>Gammaproteobacteria</taxon>
        <taxon>Vibrionales</taxon>
        <taxon>Vibrionaceae</taxon>
        <taxon>Vibrio</taxon>
    </lineage>
</organism>
<keyword evidence="2" id="KW-0472">Membrane</keyword>
<dbReference type="EMBL" id="LOSN02000001">
    <property type="protein sequence ID" value="PNP27118.1"/>
    <property type="molecule type" value="Genomic_DNA"/>
</dbReference>
<feature type="transmembrane region" description="Helical" evidence="2">
    <location>
        <begin position="5"/>
        <end position="23"/>
    </location>
</feature>
<dbReference type="Proteomes" id="UP000054316">
    <property type="component" value="Unassembled WGS sequence"/>
</dbReference>
<keyword evidence="1" id="KW-0175">Coiled coil</keyword>
<reference evidence="3" key="1">
    <citation type="submission" date="2017-12" db="EMBL/GenBank/DDBJ databases">
        <title>FDA dAtabase for Regulatory Grade micrObial Sequences (FDA-ARGOS): Supporting development and validation of Infectious Disease Dx tests.</title>
        <authorList>
            <person name="Hoffmann M."/>
            <person name="Allard M."/>
            <person name="Evans P."/>
            <person name="Brown E."/>
            <person name="Tallon L.J."/>
            <person name="Sadzewicz L."/>
            <person name="Sengamalay N."/>
            <person name="Ott S."/>
            <person name="Godinez A."/>
            <person name="Nagaraj S."/>
            <person name="Vavikolanu K."/>
            <person name="Aluvathingal J."/>
            <person name="Nadendla S."/>
            <person name="Hobson J."/>
            <person name="Sichtig H."/>
        </authorList>
    </citation>
    <scope>NUCLEOTIDE SEQUENCE [LARGE SCALE GENOMIC DNA]</scope>
    <source>
        <strain evidence="3">FDAARGOS_97</strain>
    </source>
</reference>
<feature type="coiled-coil region" evidence="1">
    <location>
        <begin position="42"/>
        <end position="69"/>
    </location>
</feature>
<comment type="caution">
    <text evidence="3">The sequence shown here is derived from an EMBL/GenBank/DDBJ whole genome shotgun (WGS) entry which is preliminary data.</text>
</comment>
<evidence type="ECO:0000313" key="3">
    <source>
        <dbReference type="EMBL" id="PNP27118.1"/>
    </source>
</evidence>
<keyword evidence="2" id="KW-1133">Transmembrane helix</keyword>
<feature type="transmembrane region" description="Helical" evidence="2">
    <location>
        <begin position="29"/>
        <end position="45"/>
    </location>
</feature>
<name>A0ABX4XFS9_VIBAL</name>
<evidence type="ECO:0000256" key="2">
    <source>
        <dbReference type="SAM" id="Phobius"/>
    </source>
</evidence>
<accession>A0ABX4XFS9</accession>